<evidence type="ECO:0000313" key="2">
    <source>
        <dbReference type="Proteomes" id="UP000298327"/>
    </source>
</evidence>
<comment type="caution">
    <text evidence="1">The sequence shown here is derived from an EMBL/GenBank/DDBJ whole genome shotgun (WGS) entry which is preliminary data.</text>
</comment>
<protein>
    <submittedName>
        <fullName evidence="1">Uncharacterized protein</fullName>
    </submittedName>
</protein>
<dbReference type="PANTHER" id="PTHR31749:SF3">
    <property type="entry name" value="KINETOCHORE-ASSOCIATED PROTEIN NSL1 HOMOLOG"/>
    <property type="match status" value="1"/>
</dbReference>
<sequence>MDASREEYPKISVDSRQDWERVKTNFSTAVYAHLEELMGGLKGKQKLSAGEEANLRANVQRFVDLTFEKAKPNLRVNGRDLEDADEDADVEPFDEALDRHIWSLSDQRLKCDRELANKRRTRPEEIVTLLNGLFELQREEEGALEPDIEDEQMDVESGNEQALVTVEETFAELSSMTGGLQQAVQTQLERLERLQVVDKEIKALEP</sequence>
<dbReference type="PANTHER" id="PTHR31749">
    <property type="entry name" value="KINETOCHORE-ASSOCIATED PROTEIN NSL1 HOMOLOG"/>
    <property type="match status" value="1"/>
</dbReference>
<name>A0A4Y9Y830_9AGAM</name>
<dbReference type="OrthoDB" id="2135762at2759"/>
<dbReference type="Proteomes" id="UP000298327">
    <property type="component" value="Unassembled WGS sequence"/>
</dbReference>
<accession>A0A4Y9Y830</accession>
<proteinExistence type="predicted"/>
<keyword evidence="2" id="KW-1185">Reference proteome</keyword>
<dbReference type="AlphaFoldDB" id="A0A4Y9Y830"/>
<dbReference type="GO" id="GO:0000070">
    <property type="term" value="P:mitotic sister chromatid segregation"/>
    <property type="evidence" value="ECO:0007669"/>
    <property type="project" value="InterPro"/>
</dbReference>
<dbReference type="InterPro" id="IPR013950">
    <property type="entry name" value="Mis14/Nsl1"/>
</dbReference>
<evidence type="ECO:0000313" key="1">
    <source>
        <dbReference type="EMBL" id="TFY57581.1"/>
    </source>
</evidence>
<reference evidence="1 2" key="1">
    <citation type="submission" date="2019-02" db="EMBL/GenBank/DDBJ databases">
        <title>Genome sequencing of the rare red list fungi Dentipellis fragilis.</title>
        <authorList>
            <person name="Buettner E."/>
            <person name="Kellner H."/>
        </authorList>
    </citation>
    <scope>NUCLEOTIDE SEQUENCE [LARGE SCALE GENOMIC DNA]</scope>
    <source>
        <strain evidence="1 2">DSM 105465</strain>
    </source>
</reference>
<dbReference type="EMBL" id="SEOQ01000740">
    <property type="protein sequence ID" value="TFY57581.1"/>
    <property type="molecule type" value="Genomic_DNA"/>
</dbReference>
<gene>
    <name evidence="1" type="ORF">EVG20_g8487</name>
</gene>
<organism evidence="1 2">
    <name type="scientific">Dentipellis fragilis</name>
    <dbReference type="NCBI Taxonomy" id="205917"/>
    <lineage>
        <taxon>Eukaryota</taxon>
        <taxon>Fungi</taxon>
        <taxon>Dikarya</taxon>
        <taxon>Basidiomycota</taxon>
        <taxon>Agaricomycotina</taxon>
        <taxon>Agaricomycetes</taxon>
        <taxon>Russulales</taxon>
        <taxon>Hericiaceae</taxon>
        <taxon>Dentipellis</taxon>
    </lineage>
</organism>
<dbReference type="Pfam" id="PF08641">
    <property type="entry name" value="Mis14"/>
    <property type="match status" value="1"/>
</dbReference>
<dbReference type="GO" id="GO:0000444">
    <property type="term" value="C:MIS12/MIND type complex"/>
    <property type="evidence" value="ECO:0007669"/>
    <property type="project" value="TreeGrafter"/>
</dbReference>